<evidence type="ECO:0000313" key="2">
    <source>
        <dbReference type="Proteomes" id="UP000597038"/>
    </source>
</evidence>
<evidence type="ECO:0000313" key="1">
    <source>
        <dbReference type="EMBL" id="MBH9580070.1"/>
    </source>
</evidence>
<keyword evidence="2" id="KW-1185">Reference proteome</keyword>
<gene>
    <name evidence="1" type="ORF">I9026_01625</name>
</gene>
<organism evidence="1 2">
    <name type="scientific">Staphylococcus felis</name>
    <dbReference type="NCBI Taxonomy" id="46127"/>
    <lineage>
        <taxon>Bacteria</taxon>
        <taxon>Bacillati</taxon>
        <taxon>Bacillota</taxon>
        <taxon>Bacilli</taxon>
        <taxon>Bacillales</taxon>
        <taxon>Staphylococcaceae</taxon>
        <taxon>Staphylococcus</taxon>
    </lineage>
</organism>
<dbReference type="Proteomes" id="UP000597038">
    <property type="component" value="Unassembled WGS sequence"/>
</dbReference>
<reference evidence="1 2" key="1">
    <citation type="submission" date="2020-12" db="EMBL/GenBank/DDBJ databases">
        <title>Genomic analysis of Staphylococcus felis from a cat with skin infection.</title>
        <authorList>
            <person name="Aslantas O."/>
            <person name="Keskin O."/>
            <person name="Buyukaltay K."/>
            <person name="Gullu Yucetepe A."/>
        </authorList>
    </citation>
    <scope>NUCLEOTIDE SEQUENCE [LARGE SCALE GENOMIC DNA]</scope>
    <source>
        <strain evidence="1 2">HARRANVET</strain>
    </source>
</reference>
<comment type="caution">
    <text evidence="1">The sequence shown here is derived from an EMBL/GenBank/DDBJ whole genome shotgun (WGS) entry which is preliminary data.</text>
</comment>
<name>A0ABS0QMX1_9STAP</name>
<accession>A0ABS0QMX1</accession>
<sequence>MFEENLLKETIDILNRYGKTLDDIVWIGGKDFTIPLAQFVELADKKYDSGYGGEEVAIDLKVVGNNWWLERAEYDGSEWWEFKTPPSRPLEEIKVKRVISTSYSTSTLKEINQ</sequence>
<protein>
    <submittedName>
        <fullName evidence="1">Uncharacterized protein</fullName>
    </submittedName>
</protein>
<dbReference type="RefSeq" id="WP_115871503.1">
    <property type="nucleotide sequence ID" value="NZ_JAEDAQ010000002.1"/>
</dbReference>
<dbReference type="EMBL" id="JAEDAQ010000002">
    <property type="protein sequence ID" value="MBH9580070.1"/>
    <property type="molecule type" value="Genomic_DNA"/>
</dbReference>
<proteinExistence type="predicted"/>